<name>A0ABU9TQ07_9GAMM</name>
<organism evidence="14 15">
    <name type="scientific">Neptuniibacter pectenicola</name>
    <dbReference type="NCBI Taxonomy" id="1806669"/>
    <lineage>
        <taxon>Bacteria</taxon>
        <taxon>Pseudomonadati</taxon>
        <taxon>Pseudomonadota</taxon>
        <taxon>Gammaproteobacteria</taxon>
        <taxon>Oceanospirillales</taxon>
        <taxon>Oceanospirillaceae</taxon>
        <taxon>Neptuniibacter</taxon>
    </lineage>
</organism>
<dbReference type="PANTHER" id="PTHR32089">
    <property type="entry name" value="METHYL-ACCEPTING CHEMOTAXIS PROTEIN MCPB"/>
    <property type="match status" value="1"/>
</dbReference>
<evidence type="ECO:0000256" key="7">
    <source>
        <dbReference type="ARBA" id="ARBA00023224"/>
    </source>
</evidence>
<evidence type="ECO:0000259" key="13">
    <source>
        <dbReference type="PROSITE" id="PS50885"/>
    </source>
</evidence>
<keyword evidence="3" id="KW-0997">Cell inner membrane</keyword>
<evidence type="ECO:0000313" key="14">
    <source>
        <dbReference type="EMBL" id="MEM5535608.1"/>
    </source>
</evidence>
<keyword evidence="4 10" id="KW-0812">Transmembrane</keyword>
<evidence type="ECO:0000256" key="8">
    <source>
        <dbReference type="ARBA" id="ARBA00029447"/>
    </source>
</evidence>
<evidence type="ECO:0000256" key="10">
    <source>
        <dbReference type="SAM" id="Phobius"/>
    </source>
</evidence>
<dbReference type="PROSITE" id="PS50192">
    <property type="entry name" value="T_SNARE"/>
    <property type="match status" value="1"/>
</dbReference>
<comment type="caution">
    <text evidence="14">The sequence shown here is derived from an EMBL/GenBank/DDBJ whole genome shotgun (WGS) entry which is preliminary data.</text>
</comment>
<dbReference type="SMART" id="SM00283">
    <property type="entry name" value="MA"/>
    <property type="match status" value="1"/>
</dbReference>
<dbReference type="CDD" id="cd11386">
    <property type="entry name" value="MCP_signal"/>
    <property type="match status" value="1"/>
</dbReference>
<dbReference type="InterPro" id="IPR004089">
    <property type="entry name" value="MCPsignal_dom"/>
</dbReference>
<protein>
    <submittedName>
        <fullName evidence="14">Methyl-accepting chemotaxis protein</fullName>
    </submittedName>
</protein>
<evidence type="ECO:0000313" key="15">
    <source>
        <dbReference type="Proteomes" id="UP001449225"/>
    </source>
</evidence>
<feature type="domain" description="HAMP" evidence="13">
    <location>
        <begin position="130"/>
        <end position="184"/>
    </location>
</feature>
<dbReference type="InterPro" id="IPR004090">
    <property type="entry name" value="Chemotax_Me-accpt_rcpt"/>
</dbReference>
<evidence type="ECO:0000259" key="12">
    <source>
        <dbReference type="PROSITE" id="PS50192"/>
    </source>
</evidence>
<keyword evidence="6 10" id="KW-0472">Membrane</keyword>
<keyword evidence="15" id="KW-1185">Reference proteome</keyword>
<dbReference type="Pfam" id="PF00015">
    <property type="entry name" value="MCPsignal"/>
    <property type="match status" value="1"/>
</dbReference>
<dbReference type="InterPro" id="IPR003660">
    <property type="entry name" value="HAMP_dom"/>
</dbReference>
<feature type="domain" description="T-SNARE coiled-coil homology" evidence="12">
    <location>
        <begin position="376"/>
        <end position="438"/>
    </location>
</feature>
<evidence type="ECO:0000259" key="11">
    <source>
        <dbReference type="PROSITE" id="PS50111"/>
    </source>
</evidence>
<dbReference type="Pfam" id="PF00672">
    <property type="entry name" value="HAMP"/>
    <property type="match status" value="1"/>
</dbReference>
<dbReference type="InterPro" id="IPR033480">
    <property type="entry name" value="sCache_2"/>
</dbReference>
<evidence type="ECO:0000256" key="4">
    <source>
        <dbReference type="ARBA" id="ARBA00022692"/>
    </source>
</evidence>
<keyword evidence="7 9" id="KW-0807">Transducer</keyword>
<comment type="similarity">
    <text evidence="8">Belongs to the methyl-accepting chemotaxis (MCP) protein family.</text>
</comment>
<feature type="domain" description="Methyl-accepting transducer" evidence="11">
    <location>
        <begin position="189"/>
        <end position="425"/>
    </location>
</feature>
<reference evidence="14 15" key="1">
    <citation type="submission" date="2024-03" db="EMBL/GenBank/DDBJ databases">
        <title>Community enrichment and isolation of bacterial strains for fucoidan degradation.</title>
        <authorList>
            <person name="Sichert A."/>
        </authorList>
    </citation>
    <scope>NUCLEOTIDE SEQUENCE [LARGE SCALE GENOMIC DNA]</scope>
    <source>
        <strain evidence="14 15">AS76</strain>
    </source>
</reference>
<dbReference type="PROSITE" id="PS50111">
    <property type="entry name" value="CHEMOTAXIS_TRANSDUC_2"/>
    <property type="match status" value="1"/>
</dbReference>
<accession>A0ABU9TQ07</accession>
<sequence length="461" mass="49650">MFVYQYDGTNLATRPKPELKGKNLIDLKDKDGVLIVKDLIDHAKGDGGFVRYMWVQPSQNKDAPKLSYAEGLDKWQWMVGTGFYIDDIDNQILAANKKLEDEIDHTLMVFALVGGGFLVVFGLLAVMFANGIANPLAKAAAALTEIAEGGGDLSKRLDTTAKGEVADVAYGFNTFAAKIQTLVSEVKSVIDELSRTSQRMTGVVDETRTEVNDQRRETEQVAAAIHEMAAAVQEVSTNATNASHSAQVADESAQGGQQEVNETIASIELLQGSVNAASDVIAQLDRDSEHIGTVINVIKEIADQTNLLALNAAIEAARAGEQGRGFSVVADEVRTLATRTQQSTDEIQSMIEKLQAGARKAVHEMEKSRVQTEKTVEKANHTGSKLDHITASVGDISAMSTQIATATEEQTAVADELSRSIQHIADISERASGTADQLAATTSEVSQLEMRLSTLVNQYKV</sequence>
<dbReference type="Gene3D" id="3.30.450.20">
    <property type="entry name" value="PAS domain"/>
    <property type="match status" value="1"/>
</dbReference>
<dbReference type="PANTHER" id="PTHR32089:SF119">
    <property type="entry name" value="METHYL-ACCEPTING CHEMOTAXIS PROTEIN CTPL"/>
    <property type="match status" value="1"/>
</dbReference>
<comment type="subcellular location">
    <subcellularLocation>
        <location evidence="1">Cell inner membrane</location>
        <topology evidence="1">Multi-pass membrane protein</topology>
    </subcellularLocation>
</comment>
<evidence type="ECO:0000256" key="3">
    <source>
        <dbReference type="ARBA" id="ARBA00022519"/>
    </source>
</evidence>
<dbReference type="CDD" id="cd06225">
    <property type="entry name" value="HAMP"/>
    <property type="match status" value="1"/>
</dbReference>
<evidence type="ECO:0000256" key="2">
    <source>
        <dbReference type="ARBA" id="ARBA00022475"/>
    </source>
</evidence>
<dbReference type="RefSeq" id="WP_342853841.1">
    <property type="nucleotide sequence ID" value="NZ_JBBMRA010000002.1"/>
</dbReference>
<keyword evidence="5 10" id="KW-1133">Transmembrane helix</keyword>
<proteinExistence type="inferred from homology"/>
<evidence type="ECO:0000256" key="6">
    <source>
        <dbReference type="ARBA" id="ARBA00023136"/>
    </source>
</evidence>
<dbReference type="InterPro" id="IPR000727">
    <property type="entry name" value="T_SNARE_dom"/>
</dbReference>
<dbReference type="PRINTS" id="PR00260">
    <property type="entry name" value="CHEMTRNSDUCR"/>
</dbReference>
<evidence type="ECO:0000256" key="9">
    <source>
        <dbReference type="PROSITE-ProRule" id="PRU00284"/>
    </source>
</evidence>
<dbReference type="Pfam" id="PF17200">
    <property type="entry name" value="sCache_2"/>
    <property type="match status" value="1"/>
</dbReference>
<dbReference type="SMART" id="SM00304">
    <property type="entry name" value="HAMP"/>
    <property type="match status" value="1"/>
</dbReference>
<gene>
    <name evidence="14" type="ORF">WNY58_04295</name>
</gene>
<feature type="transmembrane region" description="Helical" evidence="10">
    <location>
        <begin position="107"/>
        <end position="129"/>
    </location>
</feature>
<dbReference type="PROSITE" id="PS50885">
    <property type="entry name" value="HAMP"/>
    <property type="match status" value="1"/>
</dbReference>
<dbReference type="Proteomes" id="UP001449225">
    <property type="component" value="Unassembled WGS sequence"/>
</dbReference>
<evidence type="ECO:0000256" key="1">
    <source>
        <dbReference type="ARBA" id="ARBA00004429"/>
    </source>
</evidence>
<dbReference type="EMBL" id="JBBMRA010000002">
    <property type="protein sequence ID" value="MEM5535608.1"/>
    <property type="molecule type" value="Genomic_DNA"/>
</dbReference>
<dbReference type="SUPFAM" id="SSF58104">
    <property type="entry name" value="Methyl-accepting chemotaxis protein (MCP) signaling domain"/>
    <property type="match status" value="1"/>
</dbReference>
<keyword evidence="2" id="KW-1003">Cell membrane</keyword>
<dbReference type="Gene3D" id="1.10.287.950">
    <property type="entry name" value="Methyl-accepting chemotaxis protein"/>
    <property type="match status" value="1"/>
</dbReference>
<evidence type="ECO:0000256" key="5">
    <source>
        <dbReference type="ARBA" id="ARBA00022989"/>
    </source>
</evidence>